<name>A0A087HH30_ARAAL</name>
<feature type="region of interest" description="Disordered" evidence="1">
    <location>
        <begin position="133"/>
        <end position="185"/>
    </location>
</feature>
<evidence type="ECO:0000313" key="2">
    <source>
        <dbReference type="EMBL" id="KFK41432.1"/>
    </source>
</evidence>
<reference evidence="3" key="1">
    <citation type="journal article" date="2015" name="Nat. Plants">
        <title>Genome expansion of Arabis alpina linked with retrotransposition and reduced symmetric DNA methylation.</title>
        <authorList>
            <person name="Willing E.M."/>
            <person name="Rawat V."/>
            <person name="Mandakova T."/>
            <person name="Maumus F."/>
            <person name="James G.V."/>
            <person name="Nordstroem K.J."/>
            <person name="Becker C."/>
            <person name="Warthmann N."/>
            <person name="Chica C."/>
            <person name="Szarzynska B."/>
            <person name="Zytnicki M."/>
            <person name="Albani M.C."/>
            <person name="Kiefer C."/>
            <person name="Bergonzi S."/>
            <person name="Castaings L."/>
            <person name="Mateos J.L."/>
            <person name="Berns M.C."/>
            <person name="Bujdoso N."/>
            <person name="Piofczyk T."/>
            <person name="de Lorenzo L."/>
            <person name="Barrero-Sicilia C."/>
            <person name="Mateos I."/>
            <person name="Piednoel M."/>
            <person name="Hagmann J."/>
            <person name="Chen-Min-Tao R."/>
            <person name="Iglesias-Fernandez R."/>
            <person name="Schuster S.C."/>
            <person name="Alonso-Blanco C."/>
            <person name="Roudier F."/>
            <person name="Carbonero P."/>
            <person name="Paz-Ares J."/>
            <person name="Davis S.J."/>
            <person name="Pecinka A."/>
            <person name="Quesneville H."/>
            <person name="Colot V."/>
            <person name="Lysak M.A."/>
            <person name="Weigel D."/>
            <person name="Coupland G."/>
            <person name="Schneeberger K."/>
        </authorList>
    </citation>
    <scope>NUCLEOTIDE SEQUENCE [LARGE SCALE GENOMIC DNA]</scope>
    <source>
        <strain evidence="3">cv. Pajares</strain>
    </source>
</reference>
<dbReference type="Proteomes" id="UP000029120">
    <property type="component" value="Chromosome 2"/>
</dbReference>
<feature type="region of interest" description="Disordered" evidence="1">
    <location>
        <begin position="99"/>
        <end position="118"/>
    </location>
</feature>
<feature type="compositionally biased region" description="Pro residues" evidence="1">
    <location>
        <begin position="173"/>
        <end position="185"/>
    </location>
</feature>
<evidence type="ECO:0000313" key="3">
    <source>
        <dbReference type="Proteomes" id="UP000029120"/>
    </source>
</evidence>
<feature type="region of interest" description="Disordered" evidence="1">
    <location>
        <begin position="1"/>
        <end position="40"/>
    </location>
</feature>
<protein>
    <submittedName>
        <fullName evidence="2">Uncharacterized protein</fullName>
    </submittedName>
</protein>
<dbReference type="Gramene" id="KFK41432">
    <property type="protein sequence ID" value="KFK41432"/>
    <property type="gene ID" value="AALP_AA2G129800"/>
</dbReference>
<accession>A0A087HH30</accession>
<sequence length="245" mass="26830">MEPPSAGPVPSPEPPDPGLDAAQSFDSPHPPIPPEPPPIVSHVSRLRATVGFPRIVPNLDLQLMLVDCSSPLEFCGTSLWCVSMNKAVRSRRLQILQTSSYSKARPEPQSKQNEPSPPLLRRAHLLLLLKQTHPSSPEPHKAAPVDPFYSPRTNTPSHLRSFFPAPSTRSRPWKPPDPPPPPDLPPPSCYVLHIELGETNSHSMCLNPPLVETPISKTHICFAGGSLHLHLFSLERLGPLILGDD</sequence>
<proteinExistence type="predicted"/>
<evidence type="ECO:0000256" key="1">
    <source>
        <dbReference type="SAM" id="MobiDB-lite"/>
    </source>
</evidence>
<keyword evidence="3" id="KW-1185">Reference proteome</keyword>
<organism evidence="2 3">
    <name type="scientific">Arabis alpina</name>
    <name type="common">Alpine rock-cress</name>
    <dbReference type="NCBI Taxonomy" id="50452"/>
    <lineage>
        <taxon>Eukaryota</taxon>
        <taxon>Viridiplantae</taxon>
        <taxon>Streptophyta</taxon>
        <taxon>Embryophyta</taxon>
        <taxon>Tracheophyta</taxon>
        <taxon>Spermatophyta</taxon>
        <taxon>Magnoliopsida</taxon>
        <taxon>eudicotyledons</taxon>
        <taxon>Gunneridae</taxon>
        <taxon>Pentapetalae</taxon>
        <taxon>rosids</taxon>
        <taxon>malvids</taxon>
        <taxon>Brassicales</taxon>
        <taxon>Brassicaceae</taxon>
        <taxon>Arabideae</taxon>
        <taxon>Arabis</taxon>
    </lineage>
</organism>
<dbReference type="EMBL" id="CM002870">
    <property type="protein sequence ID" value="KFK41432.1"/>
    <property type="molecule type" value="Genomic_DNA"/>
</dbReference>
<feature type="compositionally biased region" description="Pro residues" evidence="1">
    <location>
        <begin position="28"/>
        <end position="39"/>
    </location>
</feature>
<feature type="compositionally biased region" description="Pro residues" evidence="1">
    <location>
        <begin position="1"/>
        <end position="17"/>
    </location>
</feature>
<gene>
    <name evidence="2" type="ordered locus">AALP_Aa2g129800</name>
</gene>
<dbReference type="AlphaFoldDB" id="A0A087HH30"/>